<proteinExistence type="predicted"/>
<dbReference type="Proteomes" id="UP000027195">
    <property type="component" value="Unassembled WGS sequence"/>
</dbReference>
<evidence type="ECO:0000313" key="1">
    <source>
        <dbReference type="EMBL" id="KDQ16706.1"/>
    </source>
</evidence>
<dbReference type="HOGENOM" id="CLU_2527140_0_0_1"/>
<protein>
    <submittedName>
        <fullName evidence="1">Uncharacterized protein</fullName>
    </submittedName>
</protein>
<gene>
    <name evidence="1" type="ORF">BOTBODRAFT_238432</name>
</gene>
<name>A0A067MYT5_BOTB1</name>
<reference evidence="2" key="1">
    <citation type="journal article" date="2014" name="Proc. Natl. Acad. Sci. U.S.A.">
        <title>Extensive sampling of basidiomycete genomes demonstrates inadequacy of the white-rot/brown-rot paradigm for wood decay fungi.</title>
        <authorList>
            <person name="Riley R."/>
            <person name="Salamov A.A."/>
            <person name="Brown D.W."/>
            <person name="Nagy L.G."/>
            <person name="Floudas D."/>
            <person name="Held B.W."/>
            <person name="Levasseur A."/>
            <person name="Lombard V."/>
            <person name="Morin E."/>
            <person name="Otillar R."/>
            <person name="Lindquist E.A."/>
            <person name="Sun H."/>
            <person name="LaButti K.M."/>
            <person name="Schmutz J."/>
            <person name="Jabbour D."/>
            <person name="Luo H."/>
            <person name="Baker S.E."/>
            <person name="Pisabarro A.G."/>
            <person name="Walton J.D."/>
            <person name="Blanchette R.A."/>
            <person name="Henrissat B."/>
            <person name="Martin F."/>
            <person name="Cullen D."/>
            <person name="Hibbett D.S."/>
            <person name="Grigoriev I.V."/>
        </authorList>
    </citation>
    <scope>NUCLEOTIDE SEQUENCE [LARGE SCALE GENOMIC DNA]</scope>
    <source>
        <strain evidence="2">FD-172 SS1</strain>
    </source>
</reference>
<organism evidence="1 2">
    <name type="scientific">Botryobasidium botryosum (strain FD-172 SS1)</name>
    <dbReference type="NCBI Taxonomy" id="930990"/>
    <lineage>
        <taxon>Eukaryota</taxon>
        <taxon>Fungi</taxon>
        <taxon>Dikarya</taxon>
        <taxon>Basidiomycota</taxon>
        <taxon>Agaricomycotina</taxon>
        <taxon>Agaricomycetes</taxon>
        <taxon>Cantharellales</taxon>
        <taxon>Botryobasidiaceae</taxon>
        <taxon>Botryobasidium</taxon>
    </lineage>
</organism>
<dbReference type="EMBL" id="KL198026">
    <property type="protein sequence ID" value="KDQ16706.1"/>
    <property type="molecule type" value="Genomic_DNA"/>
</dbReference>
<sequence>MCWSCYPSYARPKAPFNTPPILIRNLLPLLTNNTPVLVAWPNLPSPLWPEALTSTHTLTTHVFPVFMFSVMYRSVQIPLRTLLT</sequence>
<dbReference type="AlphaFoldDB" id="A0A067MYT5"/>
<accession>A0A067MYT5</accession>
<dbReference type="InParanoid" id="A0A067MYT5"/>
<keyword evidence="2" id="KW-1185">Reference proteome</keyword>
<evidence type="ECO:0000313" key="2">
    <source>
        <dbReference type="Proteomes" id="UP000027195"/>
    </source>
</evidence>